<evidence type="ECO:0000256" key="7">
    <source>
        <dbReference type="HAMAP-Rule" id="MF_00501"/>
    </source>
</evidence>
<evidence type="ECO:0000256" key="8">
    <source>
        <dbReference type="SAM" id="MobiDB-lite"/>
    </source>
</evidence>
<comment type="caution">
    <text evidence="9">The sequence shown here is derived from an EMBL/GenBank/DDBJ whole genome shotgun (WGS) entry which is preliminary data.</text>
</comment>
<gene>
    <name evidence="7" type="primary">rpmE</name>
    <name evidence="9" type="ORF">UY23_C0001G0012</name>
</gene>
<protein>
    <recommendedName>
        <fullName evidence="6 7">Large ribosomal subunit protein bL31</fullName>
    </recommendedName>
</protein>
<dbReference type="PANTHER" id="PTHR33280">
    <property type="entry name" value="50S RIBOSOMAL PROTEIN L31, CHLOROPLASTIC"/>
    <property type="match status" value="1"/>
</dbReference>
<dbReference type="NCBIfam" id="TIGR00105">
    <property type="entry name" value="L31"/>
    <property type="match status" value="1"/>
</dbReference>
<feature type="region of interest" description="Disordered" evidence="8">
    <location>
        <begin position="62"/>
        <end position="83"/>
    </location>
</feature>
<dbReference type="Gene3D" id="4.10.830.30">
    <property type="entry name" value="Ribosomal protein L31"/>
    <property type="match status" value="1"/>
</dbReference>
<evidence type="ECO:0000256" key="4">
    <source>
        <dbReference type="ARBA" id="ARBA00022980"/>
    </source>
</evidence>
<dbReference type="PANTHER" id="PTHR33280:SF1">
    <property type="entry name" value="LARGE RIBOSOMAL SUBUNIT PROTEIN BL31C"/>
    <property type="match status" value="1"/>
</dbReference>
<keyword evidence="7" id="KW-0479">Metal-binding</keyword>
<comment type="function">
    <text evidence="7">Binds the 23S rRNA.</text>
</comment>
<dbReference type="PRINTS" id="PR01249">
    <property type="entry name" value="RIBOSOMALL31"/>
</dbReference>
<sequence>MKKDIHPQYYPKAKVECACGNHFTVGATSPEIKVDICSNCHPFYTGAKDLIDTAGRVEKFKARRAKASATPRKTKKVRVKKSK</sequence>
<evidence type="ECO:0000313" key="9">
    <source>
        <dbReference type="EMBL" id="KKU91406.1"/>
    </source>
</evidence>
<feature type="binding site" evidence="7">
    <location>
        <position position="19"/>
    </location>
    <ligand>
        <name>Zn(2+)</name>
        <dbReference type="ChEBI" id="CHEBI:29105"/>
    </ligand>
</feature>
<evidence type="ECO:0000256" key="6">
    <source>
        <dbReference type="ARBA" id="ARBA00035687"/>
    </source>
</evidence>
<keyword evidence="7" id="KW-0862">Zinc</keyword>
<dbReference type="NCBIfam" id="NF001809">
    <property type="entry name" value="PRK00528.1"/>
    <property type="match status" value="1"/>
</dbReference>
<keyword evidence="4 7" id="KW-0689">Ribosomal protein</keyword>
<dbReference type="InterPro" id="IPR042105">
    <property type="entry name" value="Ribosomal_bL31_sf"/>
</dbReference>
<dbReference type="HAMAP" id="MF_00501">
    <property type="entry name" value="Ribosomal_bL31_1"/>
    <property type="match status" value="1"/>
</dbReference>
<dbReference type="GO" id="GO:0006412">
    <property type="term" value="P:translation"/>
    <property type="evidence" value="ECO:0007669"/>
    <property type="project" value="UniProtKB-UniRule"/>
</dbReference>
<dbReference type="Proteomes" id="UP000034956">
    <property type="component" value="Unassembled WGS sequence"/>
</dbReference>
<dbReference type="AlphaFoldDB" id="A0A0G1UB59"/>
<feature type="binding site" evidence="7">
    <location>
        <position position="37"/>
    </location>
    <ligand>
        <name>Zn(2+)</name>
        <dbReference type="ChEBI" id="CHEBI:29105"/>
    </ligand>
</feature>
<dbReference type="GO" id="GO:1990904">
    <property type="term" value="C:ribonucleoprotein complex"/>
    <property type="evidence" value="ECO:0007669"/>
    <property type="project" value="UniProtKB-KW"/>
</dbReference>
<dbReference type="GO" id="GO:0019843">
    <property type="term" value="F:rRNA binding"/>
    <property type="evidence" value="ECO:0007669"/>
    <property type="project" value="UniProtKB-KW"/>
</dbReference>
<keyword evidence="3 7" id="KW-0694">RNA-binding</keyword>
<dbReference type="InterPro" id="IPR034704">
    <property type="entry name" value="Ribosomal_bL28/bL31-like_sf"/>
</dbReference>
<evidence type="ECO:0000256" key="3">
    <source>
        <dbReference type="ARBA" id="ARBA00022884"/>
    </source>
</evidence>
<organism evidence="9 10">
    <name type="scientific">Candidatus Jorgensenbacteria bacterium GW2011_GWA1_48_11</name>
    <dbReference type="NCBI Taxonomy" id="1618660"/>
    <lineage>
        <taxon>Bacteria</taxon>
        <taxon>Candidatus Joergenseniibacteriota</taxon>
    </lineage>
</organism>
<keyword evidence="2 7" id="KW-0699">rRNA-binding</keyword>
<dbReference type="EMBL" id="LCPF01000001">
    <property type="protein sequence ID" value="KKU91406.1"/>
    <property type="molecule type" value="Genomic_DNA"/>
</dbReference>
<dbReference type="InterPro" id="IPR027491">
    <property type="entry name" value="Ribosomal_bL31_A"/>
</dbReference>
<dbReference type="GO" id="GO:0003735">
    <property type="term" value="F:structural constituent of ribosome"/>
    <property type="evidence" value="ECO:0007669"/>
    <property type="project" value="InterPro"/>
</dbReference>
<name>A0A0G1UB59_9BACT</name>
<feature type="binding site" evidence="7">
    <location>
        <position position="17"/>
    </location>
    <ligand>
        <name>Zn(2+)</name>
        <dbReference type="ChEBI" id="CHEBI:29105"/>
    </ligand>
</feature>
<reference evidence="9 10" key="1">
    <citation type="journal article" date="2015" name="Nature">
        <title>rRNA introns, odd ribosomes, and small enigmatic genomes across a large radiation of phyla.</title>
        <authorList>
            <person name="Brown C.T."/>
            <person name="Hug L.A."/>
            <person name="Thomas B.C."/>
            <person name="Sharon I."/>
            <person name="Castelle C.J."/>
            <person name="Singh A."/>
            <person name="Wilkins M.J."/>
            <person name="Williams K.H."/>
            <person name="Banfield J.F."/>
        </authorList>
    </citation>
    <scope>NUCLEOTIDE SEQUENCE [LARGE SCALE GENOMIC DNA]</scope>
</reference>
<dbReference type="PATRIC" id="fig|1618660.3.peg.11"/>
<evidence type="ECO:0000313" key="10">
    <source>
        <dbReference type="Proteomes" id="UP000034956"/>
    </source>
</evidence>
<evidence type="ECO:0000256" key="2">
    <source>
        <dbReference type="ARBA" id="ARBA00022730"/>
    </source>
</evidence>
<dbReference type="SUPFAM" id="SSF143800">
    <property type="entry name" value="L28p-like"/>
    <property type="match status" value="1"/>
</dbReference>
<dbReference type="Pfam" id="PF01197">
    <property type="entry name" value="Ribosomal_L31"/>
    <property type="match status" value="1"/>
</dbReference>
<accession>A0A0G1UB59</accession>
<feature type="binding site" evidence="7">
    <location>
        <position position="40"/>
    </location>
    <ligand>
        <name>Zn(2+)</name>
        <dbReference type="ChEBI" id="CHEBI:29105"/>
    </ligand>
</feature>
<dbReference type="NCBIfam" id="NF000612">
    <property type="entry name" value="PRK00019.1"/>
    <property type="match status" value="1"/>
</dbReference>
<dbReference type="InterPro" id="IPR002150">
    <property type="entry name" value="Ribosomal_bL31"/>
</dbReference>
<dbReference type="PROSITE" id="PS01143">
    <property type="entry name" value="RIBOSOMAL_L31"/>
    <property type="match status" value="1"/>
</dbReference>
<proteinExistence type="inferred from homology"/>
<dbReference type="GO" id="GO:0046872">
    <property type="term" value="F:metal ion binding"/>
    <property type="evidence" value="ECO:0007669"/>
    <property type="project" value="UniProtKB-KW"/>
</dbReference>
<comment type="similarity">
    <text evidence="1 7">Belongs to the bacterial ribosomal protein bL31 family. Type A subfamily.</text>
</comment>
<comment type="subunit">
    <text evidence="7">Part of the 50S ribosomal subunit.</text>
</comment>
<comment type="cofactor">
    <cofactor evidence="7">
        <name>Zn(2+)</name>
        <dbReference type="ChEBI" id="CHEBI:29105"/>
    </cofactor>
    <text evidence="7">Binds 1 zinc ion per subunit.</text>
</comment>
<dbReference type="GO" id="GO:0005840">
    <property type="term" value="C:ribosome"/>
    <property type="evidence" value="ECO:0007669"/>
    <property type="project" value="UniProtKB-KW"/>
</dbReference>
<evidence type="ECO:0000256" key="1">
    <source>
        <dbReference type="ARBA" id="ARBA00009296"/>
    </source>
</evidence>
<keyword evidence="5 7" id="KW-0687">Ribonucleoprotein</keyword>
<evidence type="ECO:0000256" key="5">
    <source>
        <dbReference type="ARBA" id="ARBA00023274"/>
    </source>
</evidence>